<dbReference type="InterPro" id="IPR019734">
    <property type="entry name" value="TPR_rpt"/>
</dbReference>
<comment type="caution">
    <text evidence="8">The sequence shown here is derived from an EMBL/GenBank/DDBJ whole genome shotgun (WGS) entry which is preliminary data.</text>
</comment>
<organism evidence="8 9">
    <name type="scientific">Ulvibacterium marinum</name>
    <dbReference type="NCBI Taxonomy" id="2419782"/>
    <lineage>
        <taxon>Bacteria</taxon>
        <taxon>Pseudomonadati</taxon>
        <taxon>Bacteroidota</taxon>
        <taxon>Flavobacteriia</taxon>
        <taxon>Flavobacteriales</taxon>
        <taxon>Flavobacteriaceae</taxon>
        <taxon>Ulvibacterium</taxon>
    </lineage>
</organism>
<keyword evidence="5" id="KW-0802">TPR repeat</keyword>
<feature type="transmembrane region" description="Helical" evidence="6">
    <location>
        <begin position="403"/>
        <end position="423"/>
    </location>
</feature>
<keyword evidence="3 6" id="KW-1133">Transmembrane helix</keyword>
<feature type="transmembrane region" description="Helical" evidence="6">
    <location>
        <begin position="94"/>
        <end position="112"/>
    </location>
</feature>
<evidence type="ECO:0000259" key="7">
    <source>
        <dbReference type="Pfam" id="PF04932"/>
    </source>
</evidence>
<reference evidence="8 9" key="1">
    <citation type="submission" date="2018-10" db="EMBL/GenBank/DDBJ databases">
        <title>Ulvibacterium marinum gen. nov., sp. nov., a novel marine bacterium of the family Flavobacteriaceae, isolated from a culture of the green alga Ulva prolifera.</title>
        <authorList>
            <person name="Zhang Z."/>
        </authorList>
    </citation>
    <scope>NUCLEOTIDE SEQUENCE [LARGE SCALE GENOMIC DNA]</scope>
    <source>
        <strain evidence="8 9">CCMM003</strain>
    </source>
</reference>
<evidence type="ECO:0000256" key="4">
    <source>
        <dbReference type="ARBA" id="ARBA00023136"/>
    </source>
</evidence>
<dbReference type="SUPFAM" id="SSF48452">
    <property type="entry name" value="TPR-like"/>
    <property type="match status" value="1"/>
</dbReference>
<keyword evidence="9" id="KW-1185">Reference proteome</keyword>
<sequence length="573" mass="65507">MRLGIKHHIVNNAGILAGTVFIVLVLITSYDDVWKQTSSSVGANILLSSILAILLLFAILSKKKPINFDFVDIILALLFIYAMIFLFIGFNVEYAMYNARWLFLYSIAYILGRRLRTTTDRRNFYVAIYSIALYQAFISIGQVDMGKVFENGLSEINSNKIKGNFSNSSMLAFLMSTGILIGISFLKKKVSAYSKAGVSLSLLPLFLILFATTSRAALLMIVLGIPILLKVKWKYMLLAGALTISLFLTFKKESISGRLLIWKVSTEIIKDNPILGIGANRFGAIYNKYQGLYFEKESSTKEERWVSGDNYFSFNLPLKIIIEYGAIGFLFFCLAIFFLLRKIRHDLSLLSLLAAFFVFSLFSYPLDQMESSFLFFGFIGIGCSLKESVKYKMPSNYIKIANIIFFIFLFFVVLTEITTLNALKNWERQKVISNSSPKSYIRSLHQLHNKLEGFPEFLFHYGAILVENNKTKTAMEPFQLCSNRISSSSVYTYLGICYEAIKDNDKALQNYEFATKVVPNLFVPKYYLFLFYKKMGHYHLAKKTALEIMQQPVKNYNPKILEIKEDLSNFVRK</sequence>
<dbReference type="PROSITE" id="PS50005">
    <property type="entry name" value="TPR"/>
    <property type="match status" value="1"/>
</dbReference>
<keyword evidence="8" id="KW-0436">Ligase</keyword>
<dbReference type="RefSeq" id="WP_120713873.1">
    <property type="nucleotide sequence ID" value="NZ_RBCJ01000005.1"/>
</dbReference>
<accession>A0A3B0C3Y3</accession>
<dbReference type="PANTHER" id="PTHR37422:SF23">
    <property type="entry name" value="TEICHURONIC ACID BIOSYNTHESIS PROTEIN TUAE"/>
    <property type="match status" value="1"/>
</dbReference>
<feature type="transmembrane region" description="Helical" evidence="6">
    <location>
        <begin position="42"/>
        <end position="61"/>
    </location>
</feature>
<dbReference type="Pfam" id="PF04932">
    <property type="entry name" value="Wzy_C"/>
    <property type="match status" value="1"/>
</dbReference>
<evidence type="ECO:0000313" key="8">
    <source>
        <dbReference type="EMBL" id="RKN77976.1"/>
    </source>
</evidence>
<dbReference type="InterPro" id="IPR007016">
    <property type="entry name" value="O-antigen_ligase-rel_domated"/>
</dbReference>
<comment type="subcellular location">
    <subcellularLocation>
        <location evidence="1">Membrane</location>
        <topology evidence="1">Multi-pass membrane protein</topology>
    </subcellularLocation>
</comment>
<evidence type="ECO:0000256" key="2">
    <source>
        <dbReference type="ARBA" id="ARBA00022692"/>
    </source>
</evidence>
<dbReference type="PANTHER" id="PTHR37422">
    <property type="entry name" value="TEICHURONIC ACID BIOSYNTHESIS PROTEIN TUAE"/>
    <property type="match status" value="1"/>
</dbReference>
<feature type="transmembrane region" description="Helical" evidence="6">
    <location>
        <begin position="12"/>
        <end position="30"/>
    </location>
</feature>
<dbReference type="GO" id="GO:0016874">
    <property type="term" value="F:ligase activity"/>
    <property type="evidence" value="ECO:0007669"/>
    <property type="project" value="UniProtKB-KW"/>
</dbReference>
<protein>
    <submittedName>
        <fullName evidence="8">O-antigen ligase family protein</fullName>
    </submittedName>
</protein>
<evidence type="ECO:0000256" key="3">
    <source>
        <dbReference type="ARBA" id="ARBA00022989"/>
    </source>
</evidence>
<dbReference type="Gene3D" id="1.25.40.10">
    <property type="entry name" value="Tetratricopeptide repeat domain"/>
    <property type="match status" value="1"/>
</dbReference>
<feature type="domain" description="O-antigen ligase-related" evidence="7">
    <location>
        <begin position="201"/>
        <end position="333"/>
    </location>
</feature>
<feature type="transmembrane region" description="Helical" evidence="6">
    <location>
        <begin position="68"/>
        <end position="88"/>
    </location>
</feature>
<feature type="transmembrane region" description="Helical" evidence="6">
    <location>
        <begin position="198"/>
        <end position="227"/>
    </location>
</feature>
<dbReference type="InterPro" id="IPR011990">
    <property type="entry name" value="TPR-like_helical_dom_sf"/>
</dbReference>
<keyword evidence="4 6" id="KW-0472">Membrane</keyword>
<dbReference type="GO" id="GO:0016020">
    <property type="term" value="C:membrane"/>
    <property type="evidence" value="ECO:0007669"/>
    <property type="project" value="UniProtKB-SubCell"/>
</dbReference>
<feature type="transmembrane region" description="Helical" evidence="6">
    <location>
        <begin position="321"/>
        <end position="341"/>
    </location>
</feature>
<evidence type="ECO:0000313" key="9">
    <source>
        <dbReference type="Proteomes" id="UP000276603"/>
    </source>
</evidence>
<dbReference type="OrthoDB" id="1454576at2"/>
<evidence type="ECO:0000256" key="6">
    <source>
        <dbReference type="SAM" id="Phobius"/>
    </source>
</evidence>
<evidence type="ECO:0000256" key="1">
    <source>
        <dbReference type="ARBA" id="ARBA00004141"/>
    </source>
</evidence>
<feature type="transmembrane region" description="Helical" evidence="6">
    <location>
        <begin position="124"/>
        <end position="145"/>
    </location>
</feature>
<feature type="transmembrane region" description="Helical" evidence="6">
    <location>
        <begin position="347"/>
        <end position="366"/>
    </location>
</feature>
<feature type="transmembrane region" description="Helical" evidence="6">
    <location>
        <begin position="165"/>
        <end position="186"/>
    </location>
</feature>
<feature type="repeat" description="TPR" evidence="5">
    <location>
        <begin position="488"/>
        <end position="521"/>
    </location>
</feature>
<gene>
    <name evidence="8" type="ORF">D7Z94_22425</name>
</gene>
<dbReference type="EMBL" id="RBCJ01000005">
    <property type="protein sequence ID" value="RKN77976.1"/>
    <property type="molecule type" value="Genomic_DNA"/>
</dbReference>
<dbReference type="AlphaFoldDB" id="A0A3B0C3Y3"/>
<dbReference type="Proteomes" id="UP000276603">
    <property type="component" value="Unassembled WGS sequence"/>
</dbReference>
<proteinExistence type="predicted"/>
<dbReference type="InterPro" id="IPR051533">
    <property type="entry name" value="WaaL-like"/>
</dbReference>
<evidence type="ECO:0000256" key="5">
    <source>
        <dbReference type="PROSITE-ProRule" id="PRU00339"/>
    </source>
</evidence>
<name>A0A3B0C3Y3_9FLAO</name>
<keyword evidence="2 6" id="KW-0812">Transmembrane</keyword>